<evidence type="ECO:0000313" key="3">
    <source>
        <dbReference type="Proteomes" id="UP000765509"/>
    </source>
</evidence>
<gene>
    <name evidence="2" type="ORF">O181_022581</name>
</gene>
<dbReference type="AlphaFoldDB" id="A0A9Q3CD55"/>
<evidence type="ECO:0000256" key="1">
    <source>
        <dbReference type="SAM" id="MobiDB-lite"/>
    </source>
</evidence>
<sequence length="113" mass="12932">MLPWNLIPGTMRVPRRRIIINKKIEASKSSFSHNKNSSSSSDKKKDLRGQRRNKPRSSLLNRDHRLMGSEKERRIKEGLCAYLGGRNSLEACVKNPQNQVTQPEGRFTSQVEA</sequence>
<protein>
    <submittedName>
        <fullName evidence="2">Uncharacterized protein</fullName>
    </submittedName>
</protein>
<dbReference type="OrthoDB" id="3884315at2759"/>
<accession>A0A9Q3CD55</accession>
<dbReference type="Proteomes" id="UP000765509">
    <property type="component" value="Unassembled WGS sequence"/>
</dbReference>
<feature type="compositionally biased region" description="Basic and acidic residues" evidence="1">
    <location>
        <begin position="61"/>
        <end position="70"/>
    </location>
</feature>
<reference evidence="2" key="1">
    <citation type="submission" date="2021-03" db="EMBL/GenBank/DDBJ databases">
        <title>Draft genome sequence of rust myrtle Austropuccinia psidii MF-1, a brazilian biotype.</title>
        <authorList>
            <person name="Quecine M.C."/>
            <person name="Pachon D.M.R."/>
            <person name="Bonatelli M.L."/>
            <person name="Correr F.H."/>
            <person name="Franceschini L.M."/>
            <person name="Leite T.F."/>
            <person name="Margarido G.R.A."/>
            <person name="Almeida C.A."/>
            <person name="Ferrarezi J.A."/>
            <person name="Labate C.A."/>
        </authorList>
    </citation>
    <scope>NUCLEOTIDE SEQUENCE</scope>
    <source>
        <strain evidence="2">MF-1</strain>
    </source>
</reference>
<keyword evidence="3" id="KW-1185">Reference proteome</keyword>
<name>A0A9Q3CD55_9BASI</name>
<organism evidence="2 3">
    <name type="scientific">Austropuccinia psidii MF-1</name>
    <dbReference type="NCBI Taxonomy" id="1389203"/>
    <lineage>
        <taxon>Eukaryota</taxon>
        <taxon>Fungi</taxon>
        <taxon>Dikarya</taxon>
        <taxon>Basidiomycota</taxon>
        <taxon>Pucciniomycotina</taxon>
        <taxon>Pucciniomycetes</taxon>
        <taxon>Pucciniales</taxon>
        <taxon>Sphaerophragmiaceae</taxon>
        <taxon>Austropuccinia</taxon>
    </lineage>
</organism>
<dbReference type="EMBL" id="AVOT02006965">
    <property type="protein sequence ID" value="MBW0482866.1"/>
    <property type="molecule type" value="Genomic_DNA"/>
</dbReference>
<evidence type="ECO:0000313" key="2">
    <source>
        <dbReference type="EMBL" id="MBW0482866.1"/>
    </source>
</evidence>
<feature type="compositionally biased region" description="Low complexity" evidence="1">
    <location>
        <begin position="27"/>
        <end position="40"/>
    </location>
</feature>
<feature type="region of interest" description="Disordered" evidence="1">
    <location>
        <begin position="23"/>
        <end position="70"/>
    </location>
</feature>
<comment type="caution">
    <text evidence="2">The sequence shown here is derived from an EMBL/GenBank/DDBJ whole genome shotgun (WGS) entry which is preliminary data.</text>
</comment>
<proteinExistence type="predicted"/>